<evidence type="ECO:0000256" key="5">
    <source>
        <dbReference type="SAM" id="MobiDB-lite"/>
    </source>
</evidence>
<dbReference type="SUPFAM" id="SSF57424">
    <property type="entry name" value="LDL receptor-like module"/>
    <property type="match status" value="2"/>
</dbReference>
<dbReference type="PANTHER" id="PTHR12630">
    <property type="entry name" value="N-LINKED OLIGOSACCHARIDE PROCESSING"/>
    <property type="match status" value="1"/>
</dbReference>
<organism evidence="8 9">
    <name type="scientific">Capsaspora owczarzaki (strain ATCC 30864)</name>
    <dbReference type="NCBI Taxonomy" id="595528"/>
    <lineage>
        <taxon>Eukaryota</taxon>
        <taxon>Filasterea</taxon>
        <taxon>Capsaspora</taxon>
    </lineage>
</organism>
<dbReference type="Gene3D" id="2.70.130.10">
    <property type="entry name" value="Mannose-6-phosphate receptor binding domain"/>
    <property type="match status" value="1"/>
</dbReference>
<dbReference type="OrthoDB" id="28322at2759"/>
<dbReference type="InParanoid" id="A0A0D2WVU9"/>
<reference evidence="9" key="1">
    <citation type="submission" date="2011-02" db="EMBL/GenBank/DDBJ databases">
        <title>The Genome Sequence of Capsaspora owczarzaki ATCC 30864.</title>
        <authorList>
            <person name="Russ C."/>
            <person name="Cuomo C."/>
            <person name="Burger G."/>
            <person name="Gray M.W."/>
            <person name="Holland P.W.H."/>
            <person name="King N."/>
            <person name="Lang F.B.F."/>
            <person name="Roger A.J."/>
            <person name="Ruiz-Trillo I."/>
            <person name="Young S.K."/>
            <person name="Zeng Q."/>
            <person name="Gargeya S."/>
            <person name="Alvarado L."/>
            <person name="Berlin A."/>
            <person name="Chapman S.B."/>
            <person name="Chen Z."/>
            <person name="Freedman E."/>
            <person name="Gellesch M."/>
            <person name="Goldberg J."/>
            <person name="Griggs A."/>
            <person name="Gujja S."/>
            <person name="Heilman E."/>
            <person name="Heiman D."/>
            <person name="Howarth C."/>
            <person name="Mehta T."/>
            <person name="Neiman D."/>
            <person name="Pearson M."/>
            <person name="Roberts A."/>
            <person name="Saif S."/>
            <person name="Shea T."/>
            <person name="Shenoy N."/>
            <person name="Sisk P."/>
            <person name="Stolte C."/>
            <person name="Sykes S."/>
            <person name="White J."/>
            <person name="Yandava C."/>
            <person name="Haas B."/>
            <person name="Nusbaum C."/>
            <person name="Birren B."/>
        </authorList>
    </citation>
    <scope>NUCLEOTIDE SEQUENCE</scope>
    <source>
        <strain evidence="9">ATCC 30864</strain>
    </source>
</reference>
<dbReference type="InterPro" id="IPR036607">
    <property type="entry name" value="PRKCSH"/>
</dbReference>
<dbReference type="SUPFAM" id="SSF50911">
    <property type="entry name" value="Mannose 6-phosphate receptor domain"/>
    <property type="match status" value="1"/>
</dbReference>
<dbReference type="FunCoup" id="A0A0D2WVU9">
    <property type="interactions" value="585"/>
</dbReference>
<dbReference type="GO" id="GO:0017177">
    <property type="term" value="C:glucosidase II complex"/>
    <property type="evidence" value="ECO:0007669"/>
    <property type="project" value="TreeGrafter"/>
</dbReference>
<dbReference type="InterPro" id="IPR044865">
    <property type="entry name" value="MRH_dom"/>
</dbReference>
<feature type="chain" id="PRO_5002270217" description="Glucosidase 2 subunit beta" evidence="6">
    <location>
        <begin position="34"/>
        <end position="451"/>
    </location>
</feature>
<keyword evidence="4" id="KW-1015">Disulfide bond</keyword>
<keyword evidence="9" id="KW-1185">Reference proteome</keyword>
<evidence type="ECO:0000256" key="4">
    <source>
        <dbReference type="ARBA" id="ARBA00023157"/>
    </source>
</evidence>
<accession>A0A0D2WVU9</accession>
<dbReference type="InterPro" id="IPR036055">
    <property type="entry name" value="LDL_receptor-like_sf"/>
</dbReference>
<dbReference type="eggNOG" id="KOG2397">
    <property type="taxonomic scope" value="Eukaryota"/>
</dbReference>
<dbReference type="PANTHER" id="PTHR12630:SF1">
    <property type="entry name" value="GLUCOSIDASE 2 SUBUNIT BETA"/>
    <property type="match status" value="1"/>
</dbReference>
<keyword evidence="2 6" id="KW-0732">Signal</keyword>
<dbReference type="EMBL" id="KE346373">
    <property type="protein sequence ID" value="KJE97010.1"/>
    <property type="molecule type" value="Genomic_DNA"/>
</dbReference>
<dbReference type="PROSITE" id="PS50068">
    <property type="entry name" value="LDLRA_2"/>
    <property type="match status" value="1"/>
</dbReference>
<evidence type="ECO:0000259" key="7">
    <source>
        <dbReference type="PROSITE" id="PS51914"/>
    </source>
</evidence>
<evidence type="ECO:0000313" key="8">
    <source>
        <dbReference type="EMBL" id="KJE97010.1"/>
    </source>
</evidence>
<feature type="domain" description="MRH" evidence="7">
    <location>
        <begin position="336"/>
        <end position="434"/>
    </location>
</feature>
<dbReference type="PROSITE" id="PS51914">
    <property type="entry name" value="MRH"/>
    <property type="match status" value="1"/>
</dbReference>
<evidence type="ECO:0000256" key="1">
    <source>
        <dbReference type="ARBA" id="ARBA00022387"/>
    </source>
</evidence>
<dbReference type="InterPro" id="IPR039794">
    <property type="entry name" value="Gtb1-like"/>
</dbReference>
<evidence type="ECO:0000256" key="6">
    <source>
        <dbReference type="SAM" id="SignalP"/>
    </source>
</evidence>
<dbReference type="RefSeq" id="XP_004343372.2">
    <property type="nucleotide sequence ID" value="XM_004343322.2"/>
</dbReference>
<feature type="compositionally biased region" description="Low complexity" evidence="5">
    <location>
        <begin position="244"/>
        <end position="263"/>
    </location>
</feature>
<dbReference type="InterPro" id="IPR002172">
    <property type="entry name" value="LDrepeatLR_classA_rpt"/>
</dbReference>
<feature type="region of interest" description="Disordered" evidence="5">
    <location>
        <begin position="234"/>
        <end position="283"/>
    </location>
</feature>
<dbReference type="InterPro" id="IPR028146">
    <property type="entry name" value="PRKCSH_N"/>
</dbReference>
<dbReference type="Pfam" id="PF13015">
    <property type="entry name" value="PRKCSH_1"/>
    <property type="match status" value="1"/>
</dbReference>
<dbReference type="AlphaFoldDB" id="A0A0D2WVU9"/>
<keyword evidence="3" id="KW-0256">Endoplasmic reticulum</keyword>
<protein>
    <recommendedName>
        <fullName evidence="1">Glucosidase 2 subunit beta</fullName>
    </recommendedName>
</protein>
<evidence type="ECO:0000256" key="2">
    <source>
        <dbReference type="ARBA" id="ARBA00022729"/>
    </source>
</evidence>
<proteinExistence type="predicted"/>
<dbReference type="STRING" id="595528.A0A0D2WVU9"/>
<dbReference type="InterPro" id="IPR009011">
    <property type="entry name" value="Man6P_isomerase_rcpt-bd_dom_sf"/>
</dbReference>
<evidence type="ECO:0000256" key="3">
    <source>
        <dbReference type="ARBA" id="ARBA00022824"/>
    </source>
</evidence>
<sequence>MHRRSSSSSAVTLSLAAAVMMLAVMMIVLCADAASTQAKVIRGAAPASRPLYRAAAKSGSFTCVDGSKTIPFAAINDDYCDCPDGSDEPGTSACPRGSFYCPNKRFVPTVLPSSRVNDGVCDCCDGTDELGRKESDCDNTCEEAGESLRLENEQKLLSHQQGMRVRFEHIKRGLTARKERTAKLRELKATLATEKAEDERLKAIKDEADALEKPAKEAHINAWNAVKEARRLEREAKKAEEDAAAAAAAAPEAASGEPTATEPAVDEKPEVKAEPEEPMPPFPEDVQALIDAANRAQTEWAALHDRATATEREVNALDAKLNTDLGPEQEFFVLQDECFSFKTNEYQYEVCPFVSAKQKQNDRATSLGSWTGWSGSGNKYSQMKFENGEKCWNGPNRSATVNLKCGDKNALISVAEPSKCEYVLEFTSPAACDPNFKLEQVEDDIEGHDEL</sequence>
<dbReference type="GO" id="GO:0006491">
    <property type="term" value="P:N-glycan processing"/>
    <property type="evidence" value="ECO:0007669"/>
    <property type="project" value="TreeGrafter"/>
</dbReference>
<dbReference type="Gene3D" id="4.10.400.10">
    <property type="entry name" value="Low-density Lipoprotein Receptor"/>
    <property type="match status" value="2"/>
</dbReference>
<feature type="compositionally biased region" description="Basic and acidic residues" evidence="5">
    <location>
        <begin position="265"/>
        <end position="275"/>
    </location>
</feature>
<evidence type="ECO:0000313" key="9">
    <source>
        <dbReference type="Proteomes" id="UP000008743"/>
    </source>
</evidence>
<name>A0A0D2WVU9_CAPO3</name>
<feature type="signal peptide" evidence="6">
    <location>
        <begin position="1"/>
        <end position="33"/>
    </location>
</feature>
<dbReference type="Pfam" id="PF12999">
    <property type="entry name" value="PRKCSH-like"/>
    <property type="match status" value="1"/>
</dbReference>
<dbReference type="PhylomeDB" id="A0A0D2WVU9"/>
<dbReference type="Proteomes" id="UP000008743">
    <property type="component" value="Unassembled WGS sequence"/>
</dbReference>
<gene>
    <name evidence="8" type="ORF">CAOG_007498</name>
</gene>